<proteinExistence type="predicted"/>
<dbReference type="AlphaFoldDB" id="A0A1E1WAS4"/>
<feature type="transmembrane region" description="Helical" evidence="1">
    <location>
        <begin position="38"/>
        <end position="60"/>
    </location>
</feature>
<evidence type="ECO:0000256" key="1">
    <source>
        <dbReference type="SAM" id="Phobius"/>
    </source>
</evidence>
<evidence type="ECO:0000313" key="2">
    <source>
        <dbReference type="EMBL" id="JAT84045.1"/>
    </source>
</evidence>
<feature type="transmembrane region" description="Helical" evidence="1">
    <location>
        <begin position="125"/>
        <end position="150"/>
    </location>
</feature>
<keyword evidence="1" id="KW-1133">Transmembrane helix</keyword>
<feature type="transmembrane region" description="Helical" evidence="1">
    <location>
        <begin position="67"/>
        <end position="87"/>
    </location>
</feature>
<dbReference type="EMBL" id="GDQN01007009">
    <property type="protein sequence ID" value="JAT84045.1"/>
    <property type="molecule type" value="Transcribed_RNA"/>
</dbReference>
<organism evidence="2">
    <name type="scientific">Pectinophora gossypiella</name>
    <name type="common">Cotton pink bollworm</name>
    <name type="synonym">Depressaria gossypiella</name>
    <dbReference type="NCBI Taxonomy" id="13191"/>
    <lineage>
        <taxon>Eukaryota</taxon>
        <taxon>Metazoa</taxon>
        <taxon>Ecdysozoa</taxon>
        <taxon>Arthropoda</taxon>
        <taxon>Hexapoda</taxon>
        <taxon>Insecta</taxon>
        <taxon>Pterygota</taxon>
        <taxon>Neoptera</taxon>
        <taxon>Endopterygota</taxon>
        <taxon>Lepidoptera</taxon>
        <taxon>Glossata</taxon>
        <taxon>Ditrysia</taxon>
        <taxon>Gelechioidea</taxon>
        <taxon>Gelechiidae</taxon>
        <taxon>Apatetrinae</taxon>
        <taxon>Pectinophora</taxon>
    </lineage>
</organism>
<sequence>TGKNNNIESMAVGFSQFKILVPACKNVVSGGFGTFVQVVGYFTVISGLLLFAASVTLVFTAKCFEPITNIFIIIALISVSMEFIYHVTYALRYVALDYKCSANKSFAEVFDFNAATPLTVANARIYGQIVIATFQALLMLYYCVVVNSFAMGRHGG</sequence>
<feature type="non-terminal residue" evidence="2">
    <location>
        <position position="1"/>
    </location>
</feature>
<accession>A0A1E1WAS4</accession>
<reference evidence="2" key="1">
    <citation type="submission" date="2015-09" db="EMBL/GenBank/DDBJ databases">
        <title>De novo assembly of Pectinophora gossypiella (Pink Bollworm) gut transcriptome.</title>
        <authorList>
            <person name="Tassone E.E."/>
        </authorList>
    </citation>
    <scope>NUCLEOTIDE SEQUENCE</scope>
</reference>
<protein>
    <submittedName>
        <fullName evidence="2">Uncharacterized protein</fullName>
    </submittedName>
</protein>
<keyword evidence="1" id="KW-0472">Membrane</keyword>
<gene>
    <name evidence="2" type="ORF">g.6966</name>
</gene>
<name>A0A1E1WAS4_PECGO</name>
<keyword evidence="1" id="KW-0812">Transmembrane</keyword>